<evidence type="ECO:0000313" key="9">
    <source>
        <dbReference type="EMBL" id="RDH24780.1"/>
    </source>
</evidence>
<feature type="transmembrane region" description="Helical" evidence="7">
    <location>
        <begin position="49"/>
        <end position="72"/>
    </location>
</feature>
<feature type="transmembrane region" description="Helical" evidence="7">
    <location>
        <begin position="12"/>
        <end position="37"/>
    </location>
</feature>
<comment type="subcellular location">
    <subcellularLocation>
        <location evidence="1">Membrane</location>
        <topology evidence="1">Multi-pass membrane protein</topology>
    </subcellularLocation>
</comment>
<reference evidence="9 10" key="1">
    <citation type="submission" date="2018-07" db="EMBL/GenBank/DDBJ databases">
        <title>Section-level genome sequencing of Aspergillus section Nigri to investigate inter- and intra-species variation.</title>
        <authorList>
            <consortium name="DOE Joint Genome Institute"/>
            <person name="Vesth T.C."/>
            <person name="Nybo J.L."/>
            <person name="Theobald S."/>
            <person name="Frisvad J.C."/>
            <person name="Larsen T.O."/>
            <person name="Nielsen K.F."/>
            <person name="Hoof J.B."/>
            <person name="Brandl J."/>
            <person name="Salamov A."/>
            <person name="Riley R."/>
            <person name="Gladden J.M."/>
            <person name="Phatale P."/>
            <person name="Nielsen M.T."/>
            <person name="Lyhne E.K."/>
            <person name="Kogle M.E."/>
            <person name="Strasser K."/>
            <person name="McDonnell E."/>
            <person name="Barry K."/>
            <person name="Clum A."/>
            <person name="Chen C."/>
            <person name="Nolan M."/>
            <person name="Sandor L."/>
            <person name="Kuo A."/>
            <person name="Lipzen A."/>
            <person name="Hainaut M."/>
            <person name="Drula E."/>
            <person name="Tsang A."/>
            <person name="Magnuson J.K."/>
            <person name="Henrissat B."/>
            <person name="Wiebenga A."/>
            <person name="Simmons B.A."/>
            <person name="Makela M.R."/>
            <person name="De vries R.P."/>
            <person name="Grigoriev I.V."/>
            <person name="Mortensen U.H."/>
            <person name="Baker S.E."/>
            <person name="Andersen M.R."/>
        </authorList>
    </citation>
    <scope>NUCLEOTIDE SEQUENCE [LARGE SCALE GENOMIC DNA]</scope>
    <source>
        <strain evidence="9 10">ATCC 13496</strain>
    </source>
</reference>
<sequence>MSSSELKSPSLVTTSLLTVSIIFPILGTIAVCLRIYASFLKSRRLFLDDYIIILAQLCAWGISIDTFTAASIGGLNYTKGDVISATIAFLRALWIEGFPLVGSLALVKISILLFYARIFVTRPFRIATYTFVAVLACWGIAIAVAQLLCASPINAAWNPYAVNPLRYNYNAFSEAFAGMSMVFDIIVLCFPIPAVYRLQMSTRQKLQVMGIFWLGLFCCISSAIRFYYIYSDIHQSVASNNVNRYAVVTTAFTWGTIEPNASIISACLPLYGNLFGGDKKLGFYIRSWFSRLTSGSGSTGDQSRGSKAKAYNSVDTSGSSSHHRREWQKLDIRTHHTSDIELGHTVTDDQVPLAREPQMQIMISRSFIQETA</sequence>
<dbReference type="GO" id="GO:0016020">
    <property type="term" value="C:membrane"/>
    <property type="evidence" value="ECO:0007669"/>
    <property type="project" value="UniProtKB-SubCell"/>
</dbReference>
<protein>
    <recommendedName>
        <fullName evidence="8">Rhodopsin domain-containing protein</fullName>
    </recommendedName>
</protein>
<dbReference type="PANTHER" id="PTHR33048">
    <property type="entry name" value="PTH11-LIKE INTEGRAL MEMBRANE PROTEIN (AFU_ORTHOLOGUE AFUA_5G11245)"/>
    <property type="match status" value="1"/>
</dbReference>
<evidence type="ECO:0000256" key="7">
    <source>
        <dbReference type="SAM" id="Phobius"/>
    </source>
</evidence>
<feature type="domain" description="Rhodopsin" evidence="8">
    <location>
        <begin position="33"/>
        <end position="274"/>
    </location>
</feature>
<dbReference type="PANTHER" id="PTHR33048:SF18">
    <property type="entry name" value="INTEGRAL MEMBRANE PROTEIN"/>
    <property type="match status" value="1"/>
</dbReference>
<evidence type="ECO:0000256" key="1">
    <source>
        <dbReference type="ARBA" id="ARBA00004141"/>
    </source>
</evidence>
<dbReference type="InterPro" id="IPR049326">
    <property type="entry name" value="Rhodopsin_dom_fungi"/>
</dbReference>
<name>A0A370CES7_ASPNG</name>
<evidence type="ECO:0000259" key="8">
    <source>
        <dbReference type="Pfam" id="PF20684"/>
    </source>
</evidence>
<keyword evidence="3 7" id="KW-1133">Transmembrane helix</keyword>
<evidence type="ECO:0000256" key="3">
    <source>
        <dbReference type="ARBA" id="ARBA00022989"/>
    </source>
</evidence>
<feature type="transmembrane region" description="Helical" evidence="7">
    <location>
        <begin position="175"/>
        <end position="196"/>
    </location>
</feature>
<accession>A0A370CES7</accession>
<evidence type="ECO:0000313" key="10">
    <source>
        <dbReference type="Proteomes" id="UP000253845"/>
    </source>
</evidence>
<proteinExistence type="inferred from homology"/>
<dbReference type="EMBL" id="KZ851901">
    <property type="protein sequence ID" value="RDH24780.1"/>
    <property type="molecule type" value="Genomic_DNA"/>
</dbReference>
<evidence type="ECO:0000256" key="5">
    <source>
        <dbReference type="ARBA" id="ARBA00038359"/>
    </source>
</evidence>
<organism evidence="9 10">
    <name type="scientific">Aspergillus niger ATCC 13496</name>
    <dbReference type="NCBI Taxonomy" id="1353008"/>
    <lineage>
        <taxon>Eukaryota</taxon>
        <taxon>Fungi</taxon>
        <taxon>Dikarya</taxon>
        <taxon>Ascomycota</taxon>
        <taxon>Pezizomycotina</taxon>
        <taxon>Eurotiomycetes</taxon>
        <taxon>Eurotiomycetidae</taxon>
        <taxon>Eurotiales</taxon>
        <taxon>Aspergillaceae</taxon>
        <taxon>Aspergillus</taxon>
        <taxon>Aspergillus subgen. Circumdati</taxon>
    </lineage>
</organism>
<dbReference type="Pfam" id="PF20684">
    <property type="entry name" value="Fung_rhodopsin"/>
    <property type="match status" value="1"/>
</dbReference>
<dbReference type="InterPro" id="IPR052337">
    <property type="entry name" value="SAT4-like"/>
</dbReference>
<dbReference type="VEuPathDB" id="FungiDB:M747DRAFT_337541"/>
<dbReference type="AlphaFoldDB" id="A0A370CES7"/>
<feature type="compositionally biased region" description="Polar residues" evidence="6">
    <location>
        <begin position="294"/>
        <end position="305"/>
    </location>
</feature>
<evidence type="ECO:0000256" key="2">
    <source>
        <dbReference type="ARBA" id="ARBA00022692"/>
    </source>
</evidence>
<comment type="similarity">
    <text evidence="5">Belongs to the SAT4 family.</text>
</comment>
<gene>
    <name evidence="9" type="ORF">M747DRAFT_337541</name>
</gene>
<keyword evidence="4 7" id="KW-0472">Membrane</keyword>
<keyword evidence="2 7" id="KW-0812">Transmembrane</keyword>
<feature type="region of interest" description="Disordered" evidence="6">
    <location>
        <begin position="294"/>
        <end position="327"/>
    </location>
</feature>
<evidence type="ECO:0000256" key="6">
    <source>
        <dbReference type="SAM" id="MobiDB-lite"/>
    </source>
</evidence>
<feature type="transmembrane region" description="Helical" evidence="7">
    <location>
        <begin position="128"/>
        <end position="155"/>
    </location>
</feature>
<evidence type="ECO:0000256" key="4">
    <source>
        <dbReference type="ARBA" id="ARBA00023136"/>
    </source>
</evidence>
<feature type="transmembrane region" description="Helical" evidence="7">
    <location>
        <begin position="208"/>
        <end position="230"/>
    </location>
</feature>
<dbReference type="Proteomes" id="UP000253845">
    <property type="component" value="Unassembled WGS sequence"/>
</dbReference>
<feature type="transmembrane region" description="Helical" evidence="7">
    <location>
        <begin position="92"/>
        <end position="116"/>
    </location>
</feature>